<feature type="modified residue" description="4-aspartylphosphate" evidence="3">
    <location>
        <position position="267"/>
    </location>
</feature>
<evidence type="ECO:0000256" key="1">
    <source>
        <dbReference type="ARBA" id="ARBA00022553"/>
    </source>
</evidence>
<dbReference type="PANTHER" id="PTHR45339">
    <property type="entry name" value="HYBRID SIGNAL TRANSDUCTION HISTIDINE KINASE J"/>
    <property type="match status" value="1"/>
</dbReference>
<dbReference type="EMBL" id="LT554008">
    <property type="protein sequence ID" value="SAM02702.1"/>
    <property type="molecule type" value="Genomic_DNA"/>
</dbReference>
<name>A0A168PNU3_ABSGL</name>
<dbReference type="InterPro" id="IPR011006">
    <property type="entry name" value="CheY-like_superfamily"/>
</dbReference>
<evidence type="ECO:0000256" key="2">
    <source>
        <dbReference type="ARBA" id="ARBA00023012"/>
    </source>
</evidence>
<feature type="region of interest" description="Disordered" evidence="4">
    <location>
        <begin position="91"/>
        <end position="153"/>
    </location>
</feature>
<dbReference type="AlphaFoldDB" id="A0A168PNU3"/>
<protein>
    <recommendedName>
        <fullName evidence="5">Response regulatory domain-containing protein</fullName>
    </recommendedName>
</protein>
<dbReference type="SMART" id="SM00448">
    <property type="entry name" value="REC"/>
    <property type="match status" value="1"/>
</dbReference>
<dbReference type="PANTHER" id="PTHR45339:SF1">
    <property type="entry name" value="HYBRID SIGNAL TRANSDUCTION HISTIDINE KINASE J"/>
    <property type="match status" value="1"/>
</dbReference>
<keyword evidence="2" id="KW-0902">Two-component regulatory system</keyword>
<proteinExistence type="predicted"/>
<dbReference type="PROSITE" id="PS50110">
    <property type="entry name" value="RESPONSE_REGULATORY"/>
    <property type="match status" value="1"/>
</dbReference>
<feature type="compositionally biased region" description="Low complexity" evidence="4">
    <location>
        <begin position="120"/>
        <end position="148"/>
    </location>
</feature>
<reference evidence="6" key="1">
    <citation type="submission" date="2016-04" db="EMBL/GenBank/DDBJ databases">
        <authorList>
            <person name="Evans L.H."/>
            <person name="Alamgir A."/>
            <person name="Owens N."/>
            <person name="Weber N.D."/>
            <person name="Virtaneva K."/>
            <person name="Barbian K."/>
            <person name="Babar A."/>
            <person name="Rosenke K."/>
        </authorList>
    </citation>
    <scope>NUCLEOTIDE SEQUENCE [LARGE SCALE GENOMIC DNA]</scope>
    <source>
        <strain evidence="6">CBS 101.48</strain>
    </source>
</reference>
<organism evidence="6">
    <name type="scientific">Absidia glauca</name>
    <name type="common">Pin mould</name>
    <dbReference type="NCBI Taxonomy" id="4829"/>
    <lineage>
        <taxon>Eukaryota</taxon>
        <taxon>Fungi</taxon>
        <taxon>Fungi incertae sedis</taxon>
        <taxon>Mucoromycota</taxon>
        <taxon>Mucoromycotina</taxon>
        <taxon>Mucoromycetes</taxon>
        <taxon>Mucorales</taxon>
        <taxon>Cunninghamellaceae</taxon>
        <taxon>Absidia</taxon>
    </lineage>
</organism>
<dbReference type="InParanoid" id="A0A168PNU3"/>
<evidence type="ECO:0000313" key="7">
    <source>
        <dbReference type="Proteomes" id="UP000078561"/>
    </source>
</evidence>
<dbReference type="Pfam" id="PF00072">
    <property type="entry name" value="Response_reg"/>
    <property type="match status" value="1"/>
</dbReference>
<dbReference type="Gene3D" id="3.40.50.2300">
    <property type="match status" value="1"/>
</dbReference>
<evidence type="ECO:0000256" key="4">
    <source>
        <dbReference type="SAM" id="MobiDB-lite"/>
    </source>
</evidence>
<dbReference type="GO" id="GO:0000160">
    <property type="term" value="P:phosphorelay signal transduction system"/>
    <property type="evidence" value="ECO:0007669"/>
    <property type="project" value="UniProtKB-KW"/>
</dbReference>
<keyword evidence="7" id="KW-1185">Reference proteome</keyword>
<dbReference type="SUPFAM" id="SSF52172">
    <property type="entry name" value="CheY-like"/>
    <property type="match status" value="1"/>
</dbReference>
<sequence length="366" mass="40611">MYVYVICMSVSPKSSQHCRSSVVGGSTPSSPYLPLSKPAIPSTHEKGLPTPPNLYQRRRSSLQYCYQYTRRPSLPRHAFFMYPVEGDNVISSPPPALRHSTSTSTQHVSSPLTPGTGVMTTLTDSTTSPTSTIDSDSSDNSDSKNTLSINPSSLSTQSLIRRTMLLPKSPTSPTCWKRPHYFNYTAPLSPSIVMDACNNGLEGISSKPSTSNLRVLLVDDNDINLQVLAKALKRHMADIFEFMDMVSSGEGAIEKLKQTAYDLILMDIDMPGLNGIDAATWIRRGHHLQDQQLQLELDQYHLDHVLTQNRRAPIVAVTTNMSMEWKKAYLKVGMNGCLPKPISPIILRHSLTQVLTYGSYWDYSTS</sequence>
<feature type="domain" description="Response regulatory" evidence="5">
    <location>
        <begin position="214"/>
        <end position="355"/>
    </location>
</feature>
<dbReference type="CDD" id="cd17546">
    <property type="entry name" value="REC_hyHK_CKI1_RcsC-like"/>
    <property type="match status" value="1"/>
</dbReference>
<dbReference type="STRING" id="4829.A0A168PNU3"/>
<dbReference type="OrthoDB" id="21225at2759"/>
<accession>A0A168PNU3</accession>
<evidence type="ECO:0000313" key="6">
    <source>
        <dbReference type="EMBL" id="SAM02702.1"/>
    </source>
</evidence>
<gene>
    <name evidence="6" type="primary">ABSGL_08518.1 scaffold 10403</name>
</gene>
<evidence type="ECO:0000256" key="3">
    <source>
        <dbReference type="PROSITE-ProRule" id="PRU00169"/>
    </source>
</evidence>
<evidence type="ECO:0000259" key="5">
    <source>
        <dbReference type="PROSITE" id="PS50110"/>
    </source>
</evidence>
<dbReference type="InterPro" id="IPR001789">
    <property type="entry name" value="Sig_transdc_resp-reg_receiver"/>
</dbReference>
<dbReference type="Proteomes" id="UP000078561">
    <property type="component" value="Unassembled WGS sequence"/>
</dbReference>
<keyword evidence="1 3" id="KW-0597">Phosphoprotein</keyword>